<dbReference type="RefSeq" id="WP_054970413.1">
    <property type="nucleotide sequence ID" value="NZ_LJCO01000076.1"/>
</dbReference>
<comment type="subunit">
    <text evidence="2">Homotetramer.</text>
</comment>
<keyword evidence="2" id="KW-0234">DNA repair</keyword>
<dbReference type="GO" id="GO:0009295">
    <property type="term" value="C:nucleoid"/>
    <property type="evidence" value="ECO:0007669"/>
    <property type="project" value="TreeGrafter"/>
</dbReference>
<dbReference type="Proteomes" id="UP000050482">
    <property type="component" value="Unassembled WGS sequence"/>
</dbReference>
<feature type="region of interest" description="Disordered" evidence="4">
    <location>
        <begin position="106"/>
        <end position="161"/>
    </location>
</feature>
<comment type="caution">
    <text evidence="5">The sequence shown here is derived from an EMBL/GenBank/DDBJ whole genome shotgun (WGS) entry which is preliminary data.</text>
</comment>
<dbReference type="GO" id="GO:0003697">
    <property type="term" value="F:single-stranded DNA binding"/>
    <property type="evidence" value="ECO:0007669"/>
    <property type="project" value="UniProtKB-UniRule"/>
</dbReference>
<evidence type="ECO:0000256" key="2">
    <source>
        <dbReference type="HAMAP-Rule" id="MF_00984"/>
    </source>
</evidence>
<dbReference type="NCBIfam" id="TIGR00621">
    <property type="entry name" value="ssb"/>
    <property type="match status" value="1"/>
</dbReference>
<gene>
    <name evidence="5" type="ORF">AN477_17215</name>
</gene>
<keyword evidence="6" id="KW-1185">Reference proteome</keyword>
<dbReference type="OrthoDB" id="9809878at2"/>
<dbReference type="PATRIC" id="fig|471514.4.peg.3568"/>
<reference evidence="5 6" key="1">
    <citation type="submission" date="2015-09" db="EMBL/GenBank/DDBJ databases">
        <title>Draft genome sequence of Alicyclobacillus ferrooxydans DSM 22381.</title>
        <authorList>
            <person name="Hemp J."/>
        </authorList>
    </citation>
    <scope>NUCLEOTIDE SEQUENCE [LARGE SCALE GENOMIC DNA]</scope>
    <source>
        <strain evidence="5 6">TC-34</strain>
    </source>
</reference>
<dbReference type="InterPro" id="IPR011344">
    <property type="entry name" value="ssDNA-bd"/>
</dbReference>
<keyword evidence="2" id="KW-0235">DNA replication</keyword>
<dbReference type="GO" id="GO:0006310">
    <property type="term" value="P:DNA recombination"/>
    <property type="evidence" value="ECO:0007669"/>
    <property type="project" value="UniProtKB-UniRule"/>
</dbReference>
<keyword evidence="2" id="KW-0227">DNA damage</keyword>
<evidence type="ECO:0000313" key="5">
    <source>
        <dbReference type="EMBL" id="KPV42494.1"/>
    </source>
</evidence>
<feature type="compositionally biased region" description="Polar residues" evidence="4">
    <location>
        <begin position="109"/>
        <end position="128"/>
    </location>
</feature>
<comment type="caution">
    <text evidence="2">Lacks conserved residue(s) required for the propagation of feature annotation.</text>
</comment>
<proteinExistence type="inferred from homology"/>
<feature type="short sequence motif" description="Important for interaction with partner proteins" evidence="2">
    <location>
        <begin position="156"/>
        <end position="161"/>
    </location>
</feature>
<name>A0A0P9CAN6_9BACL</name>
<dbReference type="PROSITE" id="PS50935">
    <property type="entry name" value="SSB"/>
    <property type="match status" value="1"/>
</dbReference>
<feature type="compositionally biased region" description="Basic and acidic residues" evidence="4">
    <location>
        <begin position="132"/>
        <end position="142"/>
    </location>
</feature>
<evidence type="ECO:0000256" key="1">
    <source>
        <dbReference type="ARBA" id="ARBA00023125"/>
    </source>
</evidence>
<dbReference type="CDD" id="cd04496">
    <property type="entry name" value="SSB_OBF"/>
    <property type="match status" value="1"/>
</dbReference>
<dbReference type="EMBL" id="LJCO01000076">
    <property type="protein sequence ID" value="KPV42494.1"/>
    <property type="molecule type" value="Genomic_DNA"/>
</dbReference>
<dbReference type="PANTHER" id="PTHR10302:SF27">
    <property type="entry name" value="SINGLE-STRANDED DNA-BINDING PROTEIN"/>
    <property type="match status" value="1"/>
</dbReference>
<dbReference type="InterPro" id="IPR000424">
    <property type="entry name" value="Primosome_PriB/ssb"/>
</dbReference>
<dbReference type="GO" id="GO:0006281">
    <property type="term" value="P:DNA repair"/>
    <property type="evidence" value="ECO:0007669"/>
    <property type="project" value="UniProtKB-UniRule"/>
</dbReference>
<dbReference type="Pfam" id="PF00436">
    <property type="entry name" value="SSB"/>
    <property type="match status" value="1"/>
</dbReference>
<comment type="function">
    <text evidence="2">Plays an important role in DNA replication, recombination and repair. Binds to ssDNA and to an array of partner proteins to recruit them to their sites of action during DNA metabolism.</text>
</comment>
<accession>A0A0P9CAN6</accession>
<dbReference type="AlphaFoldDB" id="A0A0P9CAN6"/>
<evidence type="ECO:0000256" key="3">
    <source>
        <dbReference type="PIRNR" id="PIRNR002070"/>
    </source>
</evidence>
<keyword evidence="1 2" id="KW-0238">DNA-binding</keyword>
<protein>
    <recommendedName>
        <fullName evidence="2 3">Single-stranded DNA-binding protein</fullName>
        <shortName evidence="2">SSB</shortName>
    </recommendedName>
</protein>
<dbReference type="HAMAP" id="MF_00984">
    <property type="entry name" value="SSB"/>
    <property type="match status" value="1"/>
</dbReference>
<dbReference type="SUPFAM" id="SSF50249">
    <property type="entry name" value="Nucleic acid-binding proteins"/>
    <property type="match status" value="1"/>
</dbReference>
<dbReference type="PIRSF" id="PIRSF002070">
    <property type="entry name" value="SSB"/>
    <property type="match status" value="1"/>
</dbReference>
<evidence type="ECO:0000313" key="6">
    <source>
        <dbReference type="Proteomes" id="UP000050482"/>
    </source>
</evidence>
<dbReference type="PANTHER" id="PTHR10302">
    <property type="entry name" value="SINGLE-STRANDED DNA-BINDING PROTEIN"/>
    <property type="match status" value="1"/>
</dbReference>
<keyword evidence="2" id="KW-0233">DNA recombination</keyword>
<dbReference type="Gene3D" id="2.40.50.140">
    <property type="entry name" value="Nucleic acid-binding proteins"/>
    <property type="match status" value="1"/>
</dbReference>
<sequence>MLNRVVLIGRLTQDPELRYTNSGTAVASFTLAVDRMRNNQSGERETDFINIVVWQKQAELCAQYLHKGRLAAVDGRLQIRSYENREGQKVRVAEVVAETVRFLDRGDNASMNSSSGYSQAPSQNQNMSRPAPEPKRTPRFDDDPFADDSQPIDISDDDLPF</sequence>
<organism evidence="5 6">
    <name type="scientific">Alicyclobacillus ferrooxydans</name>
    <dbReference type="NCBI Taxonomy" id="471514"/>
    <lineage>
        <taxon>Bacteria</taxon>
        <taxon>Bacillati</taxon>
        <taxon>Bacillota</taxon>
        <taxon>Bacilli</taxon>
        <taxon>Bacillales</taxon>
        <taxon>Alicyclobacillaceae</taxon>
        <taxon>Alicyclobacillus</taxon>
    </lineage>
</organism>
<dbReference type="InterPro" id="IPR012340">
    <property type="entry name" value="NA-bd_OB-fold"/>
</dbReference>
<dbReference type="GO" id="GO:0006260">
    <property type="term" value="P:DNA replication"/>
    <property type="evidence" value="ECO:0007669"/>
    <property type="project" value="UniProtKB-UniRule"/>
</dbReference>
<evidence type="ECO:0000256" key="4">
    <source>
        <dbReference type="SAM" id="MobiDB-lite"/>
    </source>
</evidence>
<dbReference type="STRING" id="471514.AN477_17215"/>